<keyword evidence="4 6" id="KW-0325">Glycoprotein</keyword>
<dbReference type="Gene3D" id="1.10.1370.30">
    <property type="match status" value="1"/>
</dbReference>
<dbReference type="GO" id="GO:0005886">
    <property type="term" value="C:plasma membrane"/>
    <property type="evidence" value="ECO:0007669"/>
    <property type="project" value="TreeGrafter"/>
</dbReference>
<dbReference type="Pfam" id="PF01401">
    <property type="entry name" value="Peptidase_M2"/>
    <property type="match status" value="1"/>
</dbReference>
<feature type="glycosylation site" description="N-linked (GlcNAc...) asparagine; partial" evidence="6">
    <location>
        <position position="152"/>
    </location>
</feature>
<protein>
    <recommendedName>
        <fullName evidence="13">Angiotensin-converting enzyme</fullName>
        <ecNumber evidence="13">3.4.-.-</ecNumber>
    </recommendedName>
</protein>
<dbReference type="SUPFAM" id="SSF55486">
    <property type="entry name" value="Metalloproteases ('zincins'), catalytic domain"/>
    <property type="match status" value="1"/>
</dbReference>
<comment type="similarity">
    <text evidence="1 12 13">Belongs to the peptidase M2 family.</text>
</comment>
<feature type="binding site" evidence="11">
    <location>
        <position position="388"/>
    </location>
    <ligand>
        <name>Zn(2+)</name>
        <dbReference type="ChEBI" id="CHEBI:29105"/>
        <label>2</label>
        <note>catalytic</note>
    </ligand>
</feature>
<comment type="caution">
    <text evidence="12">Lacks conserved residue(s) required for the propagation of feature annotation.</text>
</comment>
<feature type="chain" id="PRO_5035446297" description="Angiotensin-converting enzyme" evidence="14">
    <location>
        <begin position="25"/>
        <end position="562"/>
    </location>
</feature>
<feature type="active site" description="Proton donor 1" evidence="5">
    <location>
        <position position="512"/>
    </location>
</feature>
<feature type="active site" description="Proton acceptor 2" evidence="7">
    <location>
        <position position="385"/>
    </location>
</feature>
<evidence type="ECO:0000256" key="11">
    <source>
        <dbReference type="PIRSR" id="PIRSR601548-8"/>
    </source>
</evidence>
<evidence type="ECO:0000256" key="13">
    <source>
        <dbReference type="RuleBase" id="RU361144"/>
    </source>
</evidence>
<evidence type="ECO:0000313" key="16">
    <source>
        <dbReference type="Proteomes" id="UP000801492"/>
    </source>
</evidence>
<name>A0A8K0C5E0_IGNLU</name>
<feature type="binding site" evidence="9">
    <location>
        <position position="412"/>
    </location>
    <ligand>
        <name>Zn(2+)</name>
        <dbReference type="ChEBI" id="CHEBI:29105"/>
        <label>1</label>
        <note>catalytic</note>
    </ligand>
</feature>
<sequence>MKNALHSFARVLVVISLWEIEVLCISDARLIQGTNANLGEALQFLREYDNEASQMCFRVNIARWNYATNMTDHNKRRMVEEQMHKEKFDKVSWKKAIAFDWTALSDPMAKRHLKLLVTKGRASLSDEKYNEIYHLISEMKDTYNHVRICPFNNYDPKFCNLELDPDVETLMAHSRNPAELIHIWTEWHDKTGPPLKNKFMRYVQLANQAARMNGFSDAGEQMRYVYEDDDFGHELVETWKSLQDLYKQLFTYVRKKLLIRYGSEYIRTDGPIPAHLLGDLWAQDWSKIADILLPYPAAKSLDVSEEMLKQGFTSLSMFQMAEEFYTSLGLKSMPPEFWRHSMFDKPNDRKVQCTASAWDFCNGIDYRIKQCTEVNMEHLITAHHEMAHIQYYLQYAEQPFLYRDGANPGFHEGIANAVILSISNPIHLHRIGLFNNSTNTFETNTNFLMIMALKKVAYAPFAYLVDQWRYRIFRDGVQNMNSAWWDLRLRYQGVVPPAKRKEQHLDAAAKKHIPADIPYINYYIALLLEFQIYEALCNAAGHTGQLHNCDIYRSREAGRLLG</sequence>
<dbReference type="OrthoDB" id="10029630at2759"/>
<gene>
    <name evidence="15" type="ORF">ILUMI_25522</name>
</gene>
<dbReference type="GO" id="GO:0046872">
    <property type="term" value="F:metal ion binding"/>
    <property type="evidence" value="ECO:0007669"/>
    <property type="project" value="UniProtKB-KW"/>
</dbReference>
<dbReference type="PANTHER" id="PTHR10514">
    <property type="entry name" value="ANGIOTENSIN-CONVERTING ENZYME"/>
    <property type="match status" value="1"/>
</dbReference>
<keyword evidence="3 10" id="KW-1015">Disulfide bond</keyword>
<keyword evidence="13" id="KW-0121">Carboxypeptidase</keyword>
<evidence type="ECO:0000256" key="9">
    <source>
        <dbReference type="PIRSR" id="PIRSR601548-3"/>
    </source>
</evidence>
<feature type="glycosylation site" description="N-linked (GlcNAc...) asparagine" evidence="6">
    <location>
        <position position="69"/>
    </location>
</feature>
<dbReference type="GO" id="GO:0008237">
    <property type="term" value="F:metallopeptidase activity"/>
    <property type="evidence" value="ECO:0007669"/>
    <property type="project" value="UniProtKB-KW"/>
</dbReference>
<dbReference type="GO" id="GO:0008241">
    <property type="term" value="F:peptidyl-dipeptidase activity"/>
    <property type="evidence" value="ECO:0007669"/>
    <property type="project" value="InterPro"/>
</dbReference>
<feature type="binding site" evidence="11">
    <location>
        <position position="384"/>
    </location>
    <ligand>
        <name>Zn(2+)</name>
        <dbReference type="ChEBI" id="CHEBI:29105"/>
        <label>2</label>
        <note>catalytic</note>
    </ligand>
</feature>
<keyword evidence="13" id="KW-0482">Metalloprotease</keyword>
<evidence type="ECO:0000256" key="8">
    <source>
        <dbReference type="PIRSR" id="PIRSR601548-2"/>
    </source>
</evidence>
<dbReference type="CDD" id="cd06461">
    <property type="entry name" value="M2_ACE"/>
    <property type="match status" value="1"/>
</dbReference>
<dbReference type="PANTHER" id="PTHR10514:SF45">
    <property type="entry name" value="ANGIOTENSIN-CONVERTING ENZYME"/>
    <property type="match status" value="1"/>
</dbReference>
<dbReference type="PRINTS" id="PR00791">
    <property type="entry name" value="PEPDIPTASEA"/>
</dbReference>
<comment type="caution">
    <text evidence="15">The sequence shown here is derived from an EMBL/GenBank/DDBJ whole genome shotgun (WGS) entry which is preliminary data.</text>
</comment>
<dbReference type="GO" id="GO:0006508">
    <property type="term" value="P:proteolysis"/>
    <property type="evidence" value="ECO:0007669"/>
    <property type="project" value="UniProtKB-KW"/>
</dbReference>
<keyword evidence="9 13" id="KW-0479">Metal-binding</keyword>
<keyword evidence="16" id="KW-1185">Reference proteome</keyword>
<evidence type="ECO:0000256" key="12">
    <source>
        <dbReference type="PROSITE-ProRule" id="PRU01355"/>
    </source>
</evidence>
<feature type="signal peptide" evidence="14">
    <location>
        <begin position="1"/>
        <end position="24"/>
    </location>
</feature>
<comment type="cofactor">
    <cofactor evidence="13">
        <name>Zn(2+)</name>
        <dbReference type="ChEBI" id="CHEBI:29105"/>
    </cofactor>
    <text evidence="13">Binds 1 zinc ion per subunit.</text>
</comment>
<dbReference type="AlphaFoldDB" id="A0A8K0C5E0"/>
<dbReference type="EMBL" id="VTPC01090933">
    <property type="protein sequence ID" value="KAF2880658.1"/>
    <property type="molecule type" value="Genomic_DNA"/>
</dbReference>
<feature type="active site" description="Proton donor 2" evidence="7">
    <location>
        <position position="512"/>
    </location>
</feature>
<feature type="binding site" evidence="11">
    <location>
        <position position="412"/>
    </location>
    <ligand>
        <name>Zn(2+)</name>
        <dbReference type="ChEBI" id="CHEBI:29105"/>
        <label>2</label>
        <note>catalytic</note>
    </ligand>
</feature>
<feature type="disulfide bond" evidence="10">
    <location>
        <begin position="537"/>
        <end position="549"/>
    </location>
</feature>
<evidence type="ECO:0000256" key="7">
    <source>
        <dbReference type="PIRSR" id="PIRSR601548-11"/>
    </source>
</evidence>
<evidence type="ECO:0000256" key="3">
    <source>
        <dbReference type="ARBA" id="ARBA00023157"/>
    </source>
</evidence>
<evidence type="ECO:0000256" key="2">
    <source>
        <dbReference type="ARBA" id="ARBA00022729"/>
    </source>
</evidence>
<evidence type="ECO:0000256" key="14">
    <source>
        <dbReference type="SAM" id="SignalP"/>
    </source>
</evidence>
<dbReference type="EC" id="3.4.-.-" evidence="13"/>
<feature type="disulfide bond" evidence="10">
    <location>
        <begin position="149"/>
        <end position="159"/>
    </location>
</feature>
<dbReference type="Proteomes" id="UP000801492">
    <property type="component" value="Unassembled WGS sequence"/>
</dbReference>
<feature type="binding site" evidence="9">
    <location>
        <position position="388"/>
    </location>
    <ligand>
        <name>Zn(2+)</name>
        <dbReference type="ChEBI" id="CHEBI:29105"/>
        <label>1</label>
        <note>catalytic</note>
    </ligand>
</feature>
<evidence type="ECO:0000256" key="6">
    <source>
        <dbReference type="PIRSR" id="PIRSR601548-10"/>
    </source>
</evidence>
<feature type="binding site" evidence="8">
    <location>
        <position position="226"/>
    </location>
    <ligand>
        <name>chloride</name>
        <dbReference type="ChEBI" id="CHEBI:17996"/>
        <label>1</label>
    </ligand>
</feature>
<keyword evidence="9 13" id="KW-0862">Zinc</keyword>
<proteinExistence type="inferred from homology"/>
<organism evidence="15 16">
    <name type="scientific">Ignelater luminosus</name>
    <name type="common">Cucubano</name>
    <name type="synonym">Pyrophorus luminosus</name>
    <dbReference type="NCBI Taxonomy" id="2038154"/>
    <lineage>
        <taxon>Eukaryota</taxon>
        <taxon>Metazoa</taxon>
        <taxon>Ecdysozoa</taxon>
        <taxon>Arthropoda</taxon>
        <taxon>Hexapoda</taxon>
        <taxon>Insecta</taxon>
        <taxon>Pterygota</taxon>
        <taxon>Neoptera</taxon>
        <taxon>Endopterygota</taxon>
        <taxon>Coleoptera</taxon>
        <taxon>Polyphaga</taxon>
        <taxon>Elateriformia</taxon>
        <taxon>Elateroidea</taxon>
        <taxon>Elateridae</taxon>
        <taxon>Agrypninae</taxon>
        <taxon>Pyrophorini</taxon>
        <taxon>Ignelater</taxon>
    </lineage>
</organism>
<evidence type="ECO:0000313" key="15">
    <source>
        <dbReference type="EMBL" id="KAF2880658.1"/>
    </source>
</evidence>
<keyword evidence="13" id="KW-0645">Protease</keyword>
<reference evidence="15" key="1">
    <citation type="submission" date="2019-08" db="EMBL/GenBank/DDBJ databases">
        <title>The genome of the North American firefly Photinus pyralis.</title>
        <authorList>
            <consortium name="Photinus pyralis genome working group"/>
            <person name="Fallon T.R."/>
            <person name="Sander Lower S.E."/>
            <person name="Weng J.-K."/>
        </authorList>
    </citation>
    <scope>NUCLEOTIDE SEQUENCE</scope>
    <source>
        <strain evidence="15">TRF0915ILg1</strain>
        <tissue evidence="15">Whole body</tissue>
    </source>
</reference>
<feature type="binding site" evidence="9">
    <location>
        <position position="384"/>
    </location>
    <ligand>
        <name>Zn(2+)</name>
        <dbReference type="ChEBI" id="CHEBI:29105"/>
        <label>1</label>
        <note>catalytic</note>
    </ligand>
</feature>
<dbReference type="InterPro" id="IPR001548">
    <property type="entry name" value="Peptidase_M2"/>
</dbReference>
<keyword evidence="2 14" id="KW-0732">Signal</keyword>
<dbReference type="GO" id="GO:0004180">
    <property type="term" value="F:carboxypeptidase activity"/>
    <property type="evidence" value="ECO:0007669"/>
    <property type="project" value="UniProtKB-KW"/>
</dbReference>
<accession>A0A8K0C5E0</accession>
<evidence type="ECO:0000256" key="5">
    <source>
        <dbReference type="PIRSR" id="PIRSR601548-1"/>
    </source>
</evidence>
<keyword evidence="13" id="KW-0378">Hydrolase</keyword>
<evidence type="ECO:0000256" key="4">
    <source>
        <dbReference type="ARBA" id="ARBA00023180"/>
    </source>
</evidence>
<feature type="disulfide bond" evidence="10 12">
    <location>
        <begin position="353"/>
        <end position="371"/>
    </location>
</feature>
<evidence type="ECO:0000256" key="10">
    <source>
        <dbReference type="PIRSR" id="PIRSR601548-4"/>
    </source>
</evidence>
<evidence type="ECO:0000256" key="1">
    <source>
        <dbReference type="ARBA" id="ARBA00008139"/>
    </source>
</evidence>
<feature type="active site" description="Proton acceptor 1" evidence="5">
    <location>
        <position position="385"/>
    </location>
</feature>
<dbReference type="PROSITE" id="PS52011">
    <property type="entry name" value="PEPTIDASE_M2"/>
    <property type="match status" value="1"/>
</dbReference>